<keyword evidence="1" id="KW-1185">Reference proteome</keyword>
<dbReference type="Proteomes" id="UP000025227">
    <property type="component" value="Unplaced"/>
</dbReference>
<name>A0A7I4Y2V5_HAECO</name>
<accession>A0A7I4Y2V5</accession>
<organism evidence="1 2">
    <name type="scientific">Haemonchus contortus</name>
    <name type="common">Barber pole worm</name>
    <dbReference type="NCBI Taxonomy" id="6289"/>
    <lineage>
        <taxon>Eukaryota</taxon>
        <taxon>Metazoa</taxon>
        <taxon>Ecdysozoa</taxon>
        <taxon>Nematoda</taxon>
        <taxon>Chromadorea</taxon>
        <taxon>Rhabditida</taxon>
        <taxon>Rhabditina</taxon>
        <taxon>Rhabditomorpha</taxon>
        <taxon>Strongyloidea</taxon>
        <taxon>Trichostrongylidae</taxon>
        <taxon>Haemonchus</taxon>
    </lineage>
</organism>
<protein>
    <submittedName>
        <fullName evidence="2">Oxidoreductase</fullName>
    </submittedName>
</protein>
<dbReference type="AlphaFoldDB" id="A0A7I4Y2V5"/>
<sequence length="81" mass="8953">MVQRGLQWTFEQPHFSASNVLRSLALQISTAAKAFTTSIVVMSGLALREAVGASGATLFRRDDYEKSTHRLLPKRSASWSN</sequence>
<evidence type="ECO:0000313" key="1">
    <source>
        <dbReference type="Proteomes" id="UP000025227"/>
    </source>
</evidence>
<dbReference type="WBParaSite" id="HCON_00045370-00001">
    <property type="protein sequence ID" value="HCON_00045370-00001"/>
    <property type="gene ID" value="HCON_00045370"/>
</dbReference>
<proteinExistence type="predicted"/>
<evidence type="ECO:0000313" key="2">
    <source>
        <dbReference type="WBParaSite" id="HCON_00045370-00001"/>
    </source>
</evidence>
<reference evidence="2" key="1">
    <citation type="submission" date="2020-12" db="UniProtKB">
        <authorList>
            <consortium name="WormBaseParasite"/>
        </authorList>
    </citation>
    <scope>IDENTIFICATION</scope>
    <source>
        <strain evidence="2">MHco3</strain>
    </source>
</reference>